<name>A0A9W4L5S0_9BACI</name>
<evidence type="ECO:0000256" key="3">
    <source>
        <dbReference type="RuleBase" id="RU004508"/>
    </source>
</evidence>
<protein>
    <submittedName>
        <fullName evidence="4">GDP-perosamine synthase</fullName>
        <ecNumber evidence="4">2.6.1.102</ecNumber>
    </submittedName>
</protein>
<dbReference type="GO" id="GO:0030170">
    <property type="term" value="F:pyridoxal phosphate binding"/>
    <property type="evidence" value="ECO:0007669"/>
    <property type="project" value="TreeGrafter"/>
</dbReference>
<dbReference type="RefSeq" id="WP_230302829.1">
    <property type="nucleotide sequence ID" value="NZ_CAKKMG010000053.1"/>
</dbReference>
<dbReference type="EMBL" id="CAKKMG010000053">
    <property type="protein sequence ID" value="CAH0260060.1"/>
    <property type="molecule type" value="Genomic_DNA"/>
</dbReference>
<keyword evidence="2 3" id="KW-0663">Pyridoxal phosphate</keyword>
<dbReference type="Gene3D" id="3.40.640.10">
    <property type="entry name" value="Type I PLP-dependent aspartate aminotransferase-like (Major domain)"/>
    <property type="match status" value="1"/>
</dbReference>
<sequence>MKIPLSKPDITNLEKAYVLDVLNSGILSLGDKGREFERKFIDFLNVSYAVGMNSGTSALHVAVKALGLKKGDEVITSPYSFVASSNCLLYEGVKPVFVDVHPDTTVMDERLIESAITDKTKAILVVHIFGHPCNMDGIVKIAQKHNLKIIEDACEALGATWNGRFTGTFGDVSIFAFYPNKQITTGEGGMLVTNDEQIYKIAASLRNQGRSISNEWLSHERLGYNYRLSDIHAAIGIAQMERLTGILKKREKIAEQYHKLIDENQVPVTYLKSHHHATISWFVYPVLLPEHCNRDIVMERLLRKGIQSKPYFPSIHLQPFYMDLFQTNVGDFPVSEMLAKRSLALPFFNNISGIEQKYVITTLLEIIMRDTL</sequence>
<dbReference type="PIRSF" id="PIRSF000390">
    <property type="entry name" value="PLP_StrS"/>
    <property type="match status" value="1"/>
</dbReference>
<dbReference type="PANTHER" id="PTHR30244">
    <property type="entry name" value="TRANSAMINASE"/>
    <property type="match status" value="1"/>
</dbReference>
<dbReference type="CDD" id="cd00616">
    <property type="entry name" value="AHBA_syn"/>
    <property type="match status" value="1"/>
</dbReference>
<proteinExistence type="inferred from homology"/>
<dbReference type="InterPro" id="IPR000653">
    <property type="entry name" value="DegT/StrS_aminotransferase"/>
</dbReference>
<dbReference type="GO" id="GO:0102933">
    <property type="term" value="F:GDP-4-dehydro-6-deoxy-D-mannose-4-aminotransferase activity"/>
    <property type="evidence" value="ECO:0007669"/>
    <property type="project" value="UniProtKB-EC"/>
</dbReference>
<keyword evidence="4" id="KW-0032">Aminotransferase</keyword>
<dbReference type="InterPro" id="IPR015421">
    <property type="entry name" value="PyrdxlP-dep_Trfase_major"/>
</dbReference>
<dbReference type="Proteomes" id="UP000789326">
    <property type="component" value="Unassembled WGS sequence"/>
</dbReference>
<comment type="caution">
    <text evidence="4">The sequence shown here is derived from an EMBL/GenBank/DDBJ whole genome shotgun (WGS) entry which is preliminary data.</text>
</comment>
<organism evidence="4 5">
    <name type="scientific">Peribacillus simplex</name>
    <dbReference type="NCBI Taxonomy" id="1478"/>
    <lineage>
        <taxon>Bacteria</taxon>
        <taxon>Bacillati</taxon>
        <taxon>Bacillota</taxon>
        <taxon>Bacilli</taxon>
        <taxon>Bacillales</taxon>
        <taxon>Bacillaceae</taxon>
        <taxon>Peribacillus</taxon>
    </lineage>
</organism>
<dbReference type="EC" id="2.6.1.102" evidence="4"/>
<evidence type="ECO:0000256" key="2">
    <source>
        <dbReference type="PIRSR" id="PIRSR000390-2"/>
    </source>
</evidence>
<feature type="active site" description="Proton acceptor" evidence="1">
    <location>
        <position position="181"/>
    </location>
</feature>
<evidence type="ECO:0000313" key="4">
    <source>
        <dbReference type="EMBL" id="CAH0260060.1"/>
    </source>
</evidence>
<dbReference type="Pfam" id="PF01041">
    <property type="entry name" value="DegT_DnrJ_EryC1"/>
    <property type="match status" value="1"/>
</dbReference>
<comment type="similarity">
    <text evidence="3">Belongs to the DegT/DnrJ/EryC1 family.</text>
</comment>
<evidence type="ECO:0000256" key="1">
    <source>
        <dbReference type="PIRSR" id="PIRSR000390-1"/>
    </source>
</evidence>
<dbReference type="SUPFAM" id="SSF53383">
    <property type="entry name" value="PLP-dependent transferases"/>
    <property type="match status" value="1"/>
</dbReference>
<dbReference type="AlphaFoldDB" id="A0A9W4L5S0"/>
<dbReference type="Gene3D" id="3.90.1150.10">
    <property type="entry name" value="Aspartate Aminotransferase, domain 1"/>
    <property type="match status" value="1"/>
</dbReference>
<keyword evidence="4" id="KW-0808">Transferase</keyword>
<evidence type="ECO:0000313" key="5">
    <source>
        <dbReference type="Proteomes" id="UP000789326"/>
    </source>
</evidence>
<reference evidence="4" key="1">
    <citation type="submission" date="2021-11" db="EMBL/GenBank/DDBJ databases">
        <authorList>
            <person name="Bulgarelli D."/>
        </authorList>
    </citation>
    <scope>NUCLEOTIDE SEQUENCE</scope>
    <source>
        <strain evidence="4">Bi133</strain>
    </source>
</reference>
<dbReference type="GO" id="GO:0000271">
    <property type="term" value="P:polysaccharide biosynthetic process"/>
    <property type="evidence" value="ECO:0007669"/>
    <property type="project" value="TreeGrafter"/>
</dbReference>
<dbReference type="InterPro" id="IPR015424">
    <property type="entry name" value="PyrdxlP-dep_Trfase"/>
</dbReference>
<dbReference type="InterPro" id="IPR015422">
    <property type="entry name" value="PyrdxlP-dep_Trfase_small"/>
</dbReference>
<dbReference type="PANTHER" id="PTHR30244:SF39">
    <property type="entry name" value="BLR3650 PROTEIN"/>
    <property type="match status" value="1"/>
</dbReference>
<feature type="modified residue" description="N6-(pyridoxal phosphate)lysine" evidence="2">
    <location>
        <position position="181"/>
    </location>
</feature>
<gene>
    <name evidence="4" type="primary">perA</name>
    <name evidence="4" type="ORF">SRABI133_03364</name>
</gene>
<accession>A0A9W4L5S0</accession>